<dbReference type="Pfam" id="PF01636">
    <property type="entry name" value="APH"/>
    <property type="match status" value="1"/>
</dbReference>
<gene>
    <name evidence="2" type="ORF">GCM10010918_39780</name>
</gene>
<proteinExistence type="predicted"/>
<dbReference type="SUPFAM" id="SSF56112">
    <property type="entry name" value="Protein kinase-like (PK-like)"/>
    <property type="match status" value="1"/>
</dbReference>
<feature type="domain" description="Aminoglycoside phosphotransferase" evidence="1">
    <location>
        <begin position="68"/>
        <end position="242"/>
    </location>
</feature>
<comment type="caution">
    <text evidence="2">The sequence shown here is derived from an EMBL/GenBank/DDBJ whole genome shotgun (WGS) entry which is preliminary data.</text>
</comment>
<organism evidence="2 3">
    <name type="scientific">Paenibacillus radicis</name>
    <name type="common">ex Gao et al. 2016</name>
    <dbReference type="NCBI Taxonomy" id="1737354"/>
    <lineage>
        <taxon>Bacteria</taxon>
        <taxon>Bacillati</taxon>
        <taxon>Bacillota</taxon>
        <taxon>Bacilli</taxon>
        <taxon>Bacillales</taxon>
        <taxon>Paenibacillaceae</taxon>
        <taxon>Paenibacillus</taxon>
    </lineage>
</organism>
<dbReference type="InterPro" id="IPR002575">
    <property type="entry name" value="Aminoglycoside_PTrfase"/>
</dbReference>
<dbReference type="AlphaFoldDB" id="A0A917HGK8"/>
<evidence type="ECO:0000313" key="2">
    <source>
        <dbReference type="EMBL" id="GGG78850.1"/>
    </source>
</evidence>
<dbReference type="RefSeq" id="WP_188890937.1">
    <property type="nucleotide sequence ID" value="NZ_BMHY01000008.1"/>
</dbReference>
<dbReference type="Proteomes" id="UP000600247">
    <property type="component" value="Unassembled WGS sequence"/>
</dbReference>
<evidence type="ECO:0000313" key="3">
    <source>
        <dbReference type="Proteomes" id="UP000600247"/>
    </source>
</evidence>
<dbReference type="EMBL" id="BMHY01000008">
    <property type="protein sequence ID" value="GGG78850.1"/>
    <property type="molecule type" value="Genomic_DNA"/>
</dbReference>
<sequence>MNSKTNELSDLIQATVKKFISASAAVIEIESSPLHLGFQAVDLSRYQVLIEDEGTRRSVSLITKMASRTERRVLHRLFSQAANVPFSHTIDMNSEHRALLCIQNVDENTDYQNLNLELLQKKEVAALAYIHQSNLGYKEQLSWLPAATREHAEEMLNTRWSPSWEKAKQNEQFVEAFGAYIPEVEAIAVHAAAELEVILNGESLHTLIHNDLNPGNVLVHNNDDVFFIDWEEARYGSLYLDVPLRLELDQAREYLELLSSYGVELPSAKFESQYKIAFHGMEPGSVDR</sequence>
<accession>A0A917HGK8</accession>
<dbReference type="Gene3D" id="3.90.1200.10">
    <property type="match status" value="1"/>
</dbReference>
<name>A0A917HGK8_9BACL</name>
<reference evidence="2 3" key="1">
    <citation type="journal article" date="2014" name="Int. J. Syst. Evol. Microbiol.">
        <title>Complete genome sequence of Corynebacterium casei LMG S-19264T (=DSM 44701T), isolated from a smear-ripened cheese.</title>
        <authorList>
            <consortium name="US DOE Joint Genome Institute (JGI-PGF)"/>
            <person name="Walter F."/>
            <person name="Albersmeier A."/>
            <person name="Kalinowski J."/>
            <person name="Ruckert C."/>
        </authorList>
    </citation>
    <scope>NUCLEOTIDE SEQUENCE [LARGE SCALE GENOMIC DNA]</scope>
    <source>
        <strain evidence="2 3">CGMCC 1.15286</strain>
    </source>
</reference>
<dbReference type="InterPro" id="IPR011009">
    <property type="entry name" value="Kinase-like_dom_sf"/>
</dbReference>
<evidence type="ECO:0000259" key="1">
    <source>
        <dbReference type="Pfam" id="PF01636"/>
    </source>
</evidence>
<protein>
    <recommendedName>
        <fullName evidence="1">Aminoglycoside phosphotransferase domain-containing protein</fullName>
    </recommendedName>
</protein>
<keyword evidence="3" id="KW-1185">Reference proteome</keyword>